<dbReference type="GO" id="GO:0031573">
    <property type="term" value="P:mitotic intra-S DNA damage checkpoint signaling"/>
    <property type="evidence" value="ECO:0007669"/>
    <property type="project" value="TreeGrafter"/>
</dbReference>
<accession>A0A154P0S8</accession>
<dbReference type="Proteomes" id="UP000076502">
    <property type="component" value="Unassembled WGS sequence"/>
</dbReference>
<organism evidence="5 6">
    <name type="scientific">Dufourea novaeangliae</name>
    <name type="common">Sweat bee</name>
    <dbReference type="NCBI Taxonomy" id="178035"/>
    <lineage>
        <taxon>Eukaryota</taxon>
        <taxon>Metazoa</taxon>
        <taxon>Ecdysozoa</taxon>
        <taxon>Arthropoda</taxon>
        <taxon>Hexapoda</taxon>
        <taxon>Insecta</taxon>
        <taxon>Pterygota</taxon>
        <taxon>Neoptera</taxon>
        <taxon>Endopterygota</taxon>
        <taxon>Hymenoptera</taxon>
        <taxon>Apocrita</taxon>
        <taxon>Aculeata</taxon>
        <taxon>Apoidea</taxon>
        <taxon>Anthophila</taxon>
        <taxon>Halictidae</taxon>
        <taxon>Rophitinae</taxon>
        <taxon>Dufourea</taxon>
    </lineage>
</organism>
<dbReference type="GO" id="GO:0000724">
    <property type="term" value="P:double-strand break repair via homologous recombination"/>
    <property type="evidence" value="ECO:0007669"/>
    <property type="project" value="TreeGrafter"/>
</dbReference>
<comment type="similarity">
    <text evidence="2 4">Belongs to the HUS1 family.</text>
</comment>
<dbReference type="GO" id="GO:0000723">
    <property type="term" value="P:telomere maintenance"/>
    <property type="evidence" value="ECO:0007669"/>
    <property type="project" value="TreeGrafter"/>
</dbReference>
<evidence type="ECO:0000256" key="3">
    <source>
        <dbReference type="ARBA" id="ARBA00023242"/>
    </source>
</evidence>
<comment type="subcellular location">
    <subcellularLocation>
        <location evidence="1">Nucleus</location>
    </subcellularLocation>
</comment>
<evidence type="ECO:0000256" key="1">
    <source>
        <dbReference type="ARBA" id="ARBA00004123"/>
    </source>
</evidence>
<dbReference type="PANTHER" id="PTHR12900:SF0">
    <property type="entry name" value="CHECKPOINT PROTEIN"/>
    <property type="match status" value="1"/>
</dbReference>
<gene>
    <name evidence="5" type="ORF">WN55_09753</name>
</gene>
<dbReference type="GO" id="GO:0005730">
    <property type="term" value="C:nucleolus"/>
    <property type="evidence" value="ECO:0007669"/>
    <property type="project" value="InterPro"/>
</dbReference>
<dbReference type="InterPro" id="IPR007150">
    <property type="entry name" value="HUS1/Mec3"/>
</dbReference>
<dbReference type="GO" id="GO:0033314">
    <property type="term" value="P:mitotic DNA replication checkpoint signaling"/>
    <property type="evidence" value="ECO:0007669"/>
    <property type="project" value="TreeGrafter"/>
</dbReference>
<dbReference type="OrthoDB" id="10063861at2759"/>
<dbReference type="PANTHER" id="PTHR12900">
    <property type="entry name" value="MITOTIC AND DNA DAMAGE CHECKPOINT PROTEIN HUS1"/>
    <property type="match status" value="1"/>
</dbReference>
<proteinExistence type="inferred from homology"/>
<evidence type="ECO:0000313" key="5">
    <source>
        <dbReference type="EMBL" id="KZC04954.1"/>
    </source>
</evidence>
<keyword evidence="3" id="KW-0539">Nucleus</keyword>
<evidence type="ECO:0000256" key="4">
    <source>
        <dbReference type="PIRNR" id="PIRNR011312"/>
    </source>
</evidence>
<dbReference type="STRING" id="178035.A0A154P0S8"/>
<dbReference type="EMBL" id="KQ434783">
    <property type="protein sequence ID" value="KZC04954.1"/>
    <property type="molecule type" value="Genomic_DNA"/>
</dbReference>
<dbReference type="AlphaFoldDB" id="A0A154P0S8"/>
<protein>
    <recommendedName>
        <fullName evidence="4">Checkpoint protein</fullName>
    </recommendedName>
</protein>
<sequence>MVWAELRQNHFFTEYVLNGVTEEQNEIYLEFDATMLARSLSALRMTAKSVKIKLTNKRQPCLSLEIELPSLSIDSRQCLHDVPVRVIPRREWPEHQAPNIPEFDISLDMPQLKHVRNIVERMKNMSPRLTLSADKSGTFVLKIDTDSATVSTHFQDLQVWSCSQKDCNDKISATIDVKKFYTFLGWDIVHPDGVKCNMLEDRMVNLHLHMQDHLKIHYFIPAMTT</sequence>
<keyword evidence="6" id="KW-1185">Reference proteome</keyword>
<evidence type="ECO:0000256" key="2">
    <source>
        <dbReference type="ARBA" id="ARBA00005563"/>
    </source>
</evidence>
<dbReference type="GO" id="GO:0006289">
    <property type="term" value="P:nucleotide-excision repair"/>
    <property type="evidence" value="ECO:0007669"/>
    <property type="project" value="TreeGrafter"/>
</dbReference>
<dbReference type="GO" id="GO:0035861">
    <property type="term" value="C:site of double-strand break"/>
    <property type="evidence" value="ECO:0007669"/>
    <property type="project" value="TreeGrafter"/>
</dbReference>
<reference evidence="5 6" key="1">
    <citation type="submission" date="2015-07" db="EMBL/GenBank/DDBJ databases">
        <title>The genome of Dufourea novaeangliae.</title>
        <authorList>
            <person name="Pan H."/>
            <person name="Kapheim K."/>
        </authorList>
    </citation>
    <scope>NUCLEOTIDE SEQUENCE [LARGE SCALE GENOMIC DNA]</scope>
    <source>
        <strain evidence="5">0120121106</strain>
        <tissue evidence="5">Whole body</tissue>
    </source>
</reference>
<name>A0A154P0S8_DUFNO</name>
<evidence type="ECO:0000313" key="6">
    <source>
        <dbReference type="Proteomes" id="UP000076502"/>
    </source>
</evidence>
<dbReference type="Pfam" id="PF04005">
    <property type="entry name" value="Hus1"/>
    <property type="match status" value="1"/>
</dbReference>
<dbReference type="GO" id="GO:0044778">
    <property type="term" value="P:meiotic DNA integrity checkpoint signaling"/>
    <property type="evidence" value="ECO:0007669"/>
    <property type="project" value="TreeGrafter"/>
</dbReference>
<dbReference type="InterPro" id="IPR016580">
    <property type="entry name" value="HUS1"/>
</dbReference>
<dbReference type="PIRSF" id="PIRSF011312">
    <property type="entry name" value="Cell_cycle_HUS1"/>
    <property type="match status" value="1"/>
</dbReference>
<dbReference type="Gene3D" id="3.70.10.10">
    <property type="match status" value="1"/>
</dbReference>
<dbReference type="GO" id="GO:0030896">
    <property type="term" value="C:checkpoint clamp complex"/>
    <property type="evidence" value="ECO:0007669"/>
    <property type="project" value="InterPro"/>
</dbReference>